<accession>A0A9P4JW21</accession>
<evidence type="ECO:0000313" key="2">
    <source>
        <dbReference type="EMBL" id="KAF2257551.1"/>
    </source>
</evidence>
<dbReference type="AlphaFoldDB" id="A0A9P4JW21"/>
<dbReference type="Proteomes" id="UP000800093">
    <property type="component" value="Unassembled WGS sequence"/>
</dbReference>
<proteinExistence type="predicted"/>
<feature type="region of interest" description="Disordered" evidence="1">
    <location>
        <begin position="192"/>
        <end position="231"/>
    </location>
</feature>
<protein>
    <submittedName>
        <fullName evidence="2">Uncharacterized protein</fullName>
    </submittedName>
</protein>
<comment type="caution">
    <text evidence="2">The sequence shown here is derived from an EMBL/GenBank/DDBJ whole genome shotgun (WGS) entry which is preliminary data.</text>
</comment>
<evidence type="ECO:0000313" key="3">
    <source>
        <dbReference type="Proteomes" id="UP000800093"/>
    </source>
</evidence>
<sequence length="231" mass="24131">MGPFASLSLPLCTTSGRIPSVPASLASPALPTQSQNMDATGVYVPASSPKDPAAALRASTRDNSMAAPPQLWTLSKPVRPPTYVLIPISHPIVAPFVPWASTFALPSTSRGISTHQLLRSLDHGNTLVNLLSGCLPQSKATTAALWGKLLGARLRSASTAVILYQKHLTAYVRATSTAAFLQSTILTSDPGTLTLPPILTPPDEDATEPAPSPPAYGLLGPIITPPDEDED</sequence>
<evidence type="ECO:0000256" key="1">
    <source>
        <dbReference type="SAM" id="MobiDB-lite"/>
    </source>
</evidence>
<reference evidence="3" key="1">
    <citation type="journal article" date="2020" name="Stud. Mycol.">
        <title>101 Dothideomycetes genomes: A test case for predicting lifestyles and emergence of pathogens.</title>
        <authorList>
            <person name="Haridas S."/>
            <person name="Albert R."/>
            <person name="Binder M."/>
            <person name="Bloem J."/>
            <person name="LaButti K."/>
            <person name="Salamov A."/>
            <person name="Andreopoulos B."/>
            <person name="Baker S."/>
            <person name="Barry K."/>
            <person name="Bills G."/>
            <person name="Bluhm B."/>
            <person name="Cannon C."/>
            <person name="Castanera R."/>
            <person name="Culley D."/>
            <person name="Daum C."/>
            <person name="Ezra D."/>
            <person name="Gonzalez J."/>
            <person name="Henrissat B."/>
            <person name="Kuo A."/>
            <person name="Liang C."/>
            <person name="Lipzen A."/>
            <person name="Lutzoni F."/>
            <person name="Magnuson J."/>
            <person name="Mondo S."/>
            <person name="Nolan M."/>
            <person name="Ohm R."/>
            <person name="Pangilinan J."/>
            <person name="Park H.-J."/>
            <person name="Ramirez L."/>
            <person name="Alfaro M."/>
            <person name="Sun H."/>
            <person name="Tritt A."/>
            <person name="Yoshinaga Y."/>
            <person name="Zwiers L.-H."/>
            <person name="Turgeon B."/>
            <person name="Goodwin S."/>
            <person name="Spatafora J."/>
            <person name="Crous P."/>
            <person name="Grigoriev I."/>
        </authorList>
    </citation>
    <scope>NUCLEOTIDE SEQUENCE [LARGE SCALE GENOMIC DNA]</scope>
    <source>
        <strain evidence="3">CBS 304.66</strain>
    </source>
</reference>
<gene>
    <name evidence="2" type="ORF">CC78DRAFT_538445</name>
</gene>
<keyword evidence="3" id="KW-1185">Reference proteome</keyword>
<dbReference type="EMBL" id="ML986943">
    <property type="protein sequence ID" value="KAF2257551.1"/>
    <property type="molecule type" value="Genomic_DNA"/>
</dbReference>
<organism evidence="2 3">
    <name type="scientific">Lojkania enalia</name>
    <dbReference type="NCBI Taxonomy" id="147567"/>
    <lineage>
        <taxon>Eukaryota</taxon>
        <taxon>Fungi</taxon>
        <taxon>Dikarya</taxon>
        <taxon>Ascomycota</taxon>
        <taxon>Pezizomycotina</taxon>
        <taxon>Dothideomycetes</taxon>
        <taxon>Pleosporomycetidae</taxon>
        <taxon>Pleosporales</taxon>
        <taxon>Pleosporales incertae sedis</taxon>
        <taxon>Lojkania</taxon>
    </lineage>
</organism>
<name>A0A9P4JW21_9PLEO</name>